<dbReference type="InterPro" id="IPR003245">
    <property type="entry name" value="Phytocyanin_dom"/>
</dbReference>
<keyword evidence="6" id="KW-0472">Membrane</keyword>
<feature type="chain" id="PRO_5036489676" description="Phytocyanin domain-containing protein" evidence="11">
    <location>
        <begin position="27"/>
        <end position="161"/>
    </location>
</feature>
<dbReference type="EMBL" id="PNBA02000008">
    <property type="protein sequence ID" value="KAG6415940.1"/>
    <property type="molecule type" value="Genomic_DNA"/>
</dbReference>
<comment type="caution">
    <text evidence="13">The sequence shown here is derived from an EMBL/GenBank/DDBJ whole genome shotgun (WGS) entry which is preliminary data.</text>
</comment>
<dbReference type="SUPFAM" id="SSF49503">
    <property type="entry name" value="Cupredoxins"/>
    <property type="match status" value="1"/>
</dbReference>
<gene>
    <name evidence="13" type="ORF">SASPL_123359</name>
</gene>
<dbReference type="PROSITE" id="PS00079">
    <property type="entry name" value="MULTICOPPER_OXIDASE1"/>
    <property type="match status" value="1"/>
</dbReference>
<dbReference type="InterPro" id="IPR041846">
    <property type="entry name" value="ENL_dom"/>
</dbReference>
<keyword evidence="5 11" id="KW-0732">Signal</keyword>
<accession>A0A8X8XPP0</accession>
<evidence type="ECO:0000259" key="12">
    <source>
        <dbReference type="PROSITE" id="PS51485"/>
    </source>
</evidence>
<keyword evidence="4" id="KW-0479">Metal-binding</keyword>
<evidence type="ECO:0000256" key="5">
    <source>
        <dbReference type="ARBA" id="ARBA00022729"/>
    </source>
</evidence>
<evidence type="ECO:0000313" key="14">
    <source>
        <dbReference type="Proteomes" id="UP000298416"/>
    </source>
</evidence>
<keyword evidence="2" id="KW-1003">Cell membrane</keyword>
<dbReference type="GO" id="GO:0005886">
    <property type="term" value="C:plasma membrane"/>
    <property type="evidence" value="ECO:0007669"/>
    <property type="project" value="UniProtKB-SubCell"/>
</dbReference>
<organism evidence="13">
    <name type="scientific">Salvia splendens</name>
    <name type="common">Scarlet sage</name>
    <dbReference type="NCBI Taxonomy" id="180675"/>
    <lineage>
        <taxon>Eukaryota</taxon>
        <taxon>Viridiplantae</taxon>
        <taxon>Streptophyta</taxon>
        <taxon>Embryophyta</taxon>
        <taxon>Tracheophyta</taxon>
        <taxon>Spermatophyta</taxon>
        <taxon>Magnoliopsida</taxon>
        <taxon>eudicotyledons</taxon>
        <taxon>Gunneridae</taxon>
        <taxon>Pentapetalae</taxon>
        <taxon>asterids</taxon>
        <taxon>lamiids</taxon>
        <taxon>Lamiales</taxon>
        <taxon>Lamiaceae</taxon>
        <taxon>Nepetoideae</taxon>
        <taxon>Mentheae</taxon>
        <taxon>Salviinae</taxon>
        <taxon>Salvia</taxon>
        <taxon>Salvia subgen. Calosphace</taxon>
        <taxon>core Calosphace</taxon>
    </lineage>
</organism>
<dbReference type="PANTHER" id="PTHR33021:SF289">
    <property type="entry name" value="EARLY NODULIN-LIKE PROTEIN 5-RELATED"/>
    <property type="match status" value="1"/>
</dbReference>
<reference evidence="13" key="2">
    <citation type="submission" date="2020-08" db="EMBL/GenBank/DDBJ databases">
        <title>Plant Genome Project.</title>
        <authorList>
            <person name="Zhang R.-G."/>
        </authorList>
    </citation>
    <scope>NUCLEOTIDE SEQUENCE</scope>
    <source>
        <strain evidence="13">Huo1</strain>
        <tissue evidence="13">Leaf</tissue>
    </source>
</reference>
<keyword evidence="7" id="KW-1015">Disulfide bond</keyword>
<dbReference type="FunFam" id="2.60.40.420:FF:000010">
    <property type="entry name" value="Early nodulin-like protein 1"/>
    <property type="match status" value="1"/>
</dbReference>
<dbReference type="PROSITE" id="PS51485">
    <property type="entry name" value="PHYTOCYANIN"/>
    <property type="match status" value="1"/>
</dbReference>
<dbReference type="Pfam" id="PF02298">
    <property type="entry name" value="Cu_bind_like"/>
    <property type="match status" value="1"/>
</dbReference>
<evidence type="ECO:0000256" key="1">
    <source>
        <dbReference type="ARBA" id="ARBA00004609"/>
    </source>
</evidence>
<protein>
    <recommendedName>
        <fullName evidence="12">Phytocyanin domain-containing protein</fullName>
    </recommendedName>
</protein>
<dbReference type="GO" id="GO:0098552">
    <property type="term" value="C:side of membrane"/>
    <property type="evidence" value="ECO:0007669"/>
    <property type="project" value="UniProtKB-KW"/>
</dbReference>
<dbReference type="CDD" id="cd11019">
    <property type="entry name" value="OsENODL1_like"/>
    <property type="match status" value="1"/>
</dbReference>
<dbReference type="InterPro" id="IPR008972">
    <property type="entry name" value="Cupredoxin"/>
</dbReference>
<evidence type="ECO:0000256" key="9">
    <source>
        <dbReference type="ARBA" id="ARBA00023288"/>
    </source>
</evidence>
<sequence>MASMSLSFPLSVVVIISMVCIHKVECVELNVGGDDGWVTPSSKNQLLYNDWASKNRFNVNDTLRFVYKKDSVMVVTEEEYEKCRSSHPVFFANNGDTAFALERPGLFYFISGVSTHCQRGLKMIVKVLEPDSPPPPRMESAAAALFPAAAFVPALLLGLLI</sequence>
<evidence type="ECO:0000256" key="10">
    <source>
        <dbReference type="ARBA" id="ARBA00035011"/>
    </source>
</evidence>
<evidence type="ECO:0000256" key="2">
    <source>
        <dbReference type="ARBA" id="ARBA00022475"/>
    </source>
</evidence>
<comment type="similarity">
    <text evidence="10">Belongs to the early nodulin-like (ENODL) family.</text>
</comment>
<dbReference type="GO" id="GO:0009055">
    <property type="term" value="F:electron transfer activity"/>
    <property type="evidence" value="ECO:0007669"/>
    <property type="project" value="InterPro"/>
</dbReference>
<evidence type="ECO:0000256" key="3">
    <source>
        <dbReference type="ARBA" id="ARBA00022622"/>
    </source>
</evidence>
<name>A0A8X8XPP0_SALSN</name>
<feature type="domain" description="Phytocyanin" evidence="12">
    <location>
        <begin position="27"/>
        <end position="129"/>
    </location>
</feature>
<feature type="signal peptide" evidence="11">
    <location>
        <begin position="1"/>
        <end position="26"/>
    </location>
</feature>
<dbReference type="Proteomes" id="UP000298416">
    <property type="component" value="Unassembled WGS sequence"/>
</dbReference>
<keyword evidence="3" id="KW-0336">GPI-anchor</keyword>
<evidence type="ECO:0000256" key="6">
    <source>
        <dbReference type="ARBA" id="ARBA00023136"/>
    </source>
</evidence>
<dbReference type="Gene3D" id="2.60.40.420">
    <property type="entry name" value="Cupredoxins - blue copper proteins"/>
    <property type="match status" value="1"/>
</dbReference>
<keyword evidence="8" id="KW-0325">Glycoprotein</keyword>
<keyword evidence="9" id="KW-0449">Lipoprotein</keyword>
<evidence type="ECO:0000256" key="7">
    <source>
        <dbReference type="ARBA" id="ARBA00023157"/>
    </source>
</evidence>
<evidence type="ECO:0000313" key="13">
    <source>
        <dbReference type="EMBL" id="KAG6415940.1"/>
    </source>
</evidence>
<evidence type="ECO:0000256" key="11">
    <source>
        <dbReference type="SAM" id="SignalP"/>
    </source>
</evidence>
<dbReference type="InterPro" id="IPR033138">
    <property type="entry name" value="Cu_oxidase_CS"/>
</dbReference>
<reference evidence="13" key="1">
    <citation type="submission" date="2018-01" db="EMBL/GenBank/DDBJ databases">
        <authorList>
            <person name="Mao J.F."/>
        </authorList>
    </citation>
    <scope>NUCLEOTIDE SEQUENCE</scope>
    <source>
        <strain evidence="13">Huo1</strain>
        <tissue evidence="13">Leaf</tissue>
    </source>
</reference>
<dbReference type="InterPro" id="IPR039391">
    <property type="entry name" value="Phytocyanin-like"/>
</dbReference>
<evidence type="ECO:0000256" key="8">
    <source>
        <dbReference type="ARBA" id="ARBA00023180"/>
    </source>
</evidence>
<evidence type="ECO:0000256" key="4">
    <source>
        <dbReference type="ARBA" id="ARBA00022723"/>
    </source>
</evidence>
<dbReference type="PANTHER" id="PTHR33021">
    <property type="entry name" value="BLUE COPPER PROTEIN"/>
    <property type="match status" value="1"/>
</dbReference>
<comment type="subcellular location">
    <subcellularLocation>
        <location evidence="1">Cell membrane</location>
        <topology evidence="1">Lipid-anchor</topology>
        <topology evidence="1">GPI-anchor</topology>
    </subcellularLocation>
</comment>
<keyword evidence="14" id="KW-1185">Reference proteome</keyword>
<dbReference type="AlphaFoldDB" id="A0A8X8XPP0"/>
<proteinExistence type="inferred from homology"/>
<dbReference type="GO" id="GO:0046872">
    <property type="term" value="F:metal ion binding"/>
    <property type="evidence" value="ECO:0007669"/>
    <property type="project" value="UniProtKB-KW"/>
</dbReference>